<dbReference type="STRING" id="284581.AMD01_02640"/>
<dbReference type="InterPro" id="IPR001126">
    <property type="entry name" value="UmuC"/>
</dbReference>
<dbReference type="InterPro" id="IPR017961">
    <property type="entry name" value="DNA_pol_Y-fam_little_finger"/>
</dbReference>
<evidence type="ECO:0000259" key="2">
    <source>
        <dbReference type="PROSITE" id="PS50173"/>
    </source>
</evidence>
<proteinExistence type="inferred from homology"/>
<sequence>MNNEMNLPKRIIMCIDARSFFATVTCLMNDLDPRLTKLAVVSNKEERGSVVLSATPLLKKVHGIQTGRRLFEIPHEKNIHVMNPSMSTYIRVSNHITSILLRYVSPEDLHTYSIDEAFIDCTASLHLFAKDATQLAFIIQRAVFAETGVDVTFGIGPNPLMAKLALDFEGKKALSGIASWDYGDLPQKLWPMRSLKKMWGIGERTEVKLKRLGVYTIGAIAVYPLASLIQHFGKEKGRMLHEHANGIDFSRISETYRAVQPSIHKSQILPHAYQRVEDLKILLLEQIEELCFRLRKQRKCVRTIHLTVVYQHTYSEKGFSKQQTLSFDTNLTLEVYEGFLTLFNRYYKGGPVKKLGTALTQLVDDDERQMHLFCDEGKRENQIKLAHAMDDIRGRFGKNSLLWAVSYMPHATGRSRNEKISGHQS</sequence>
<dbReference type="GO" id="GO:0003684">
    <property type="term" value="F:damaged DNA binding"/>
    <property type="evidence" value="ECO:0007669"/>
    <property type="project" value="InterPro"/>
</dbReference>
<accession>A0A0M0LIC7</accession>
<dbReference type="InterPro" id="IPR036775">
    <property type="entry name" value="DNA_pol_Y-fam_lit_finger_sf"/>
</dbReference>
<dbReference type="Gene3D" id="3.30.1490.100">
    <property type="entry name" value="DNA polymerase, Y-family, little finger domain"/>
    <property type="match status" value="1"/>
</dbReference>
<dbReference type="PATRIC" id="fig|284581.3.peg.803"/>
<dbReference type="Proteomes" id="UP000037558">
    <property type="component" value="Unassembled WGS sequence"/>
</dbReference>
<dbReference type="GO" id="GO:0003887">
    <property type="term" value="F:DNA-directed DNA polymerase activity"/>
    <property type="evidence" value="ECO:0007669"/>
    <property type="project" value="InterPro"/>
</dbReference>
<evidence type="ECO:0000313" key="4">
    <source>
        <dbReference type="Proteomes" id="UP000037558"/>
    </source>
</evidence>
<dbReference type="RefSeq" id="WP_053399828.1">
    <property type="nucleotide sequence ID" value="NZ_LILC01000002.1"/>
</dbReference>
<dbReference type="InterPro" id="IPR043128">
    <property type="entry name" value="Rev_trsase/Diguanyl_cyclase"/>
</dbReference>
<reference evidence="4" key="1">
    <citation type="submission" date="2015-08" db="EMBL/GenBank/DDBJ databases">
        <title>Fjat-14210 dsm16467.</title>
        <authorList>
            <person name="Liu B."/>
            <person name="Wang J."/>
            <person name="Zhu Y."/>
            <person name="Liu G."/>
            <person name="Chen Q."/>
            <person name="Chen Z."/>
            <person name="Lan J."/>
            <person name="Che J."/>
            <person name="Ge C."/>
            <person name="Shi H."/>
            <person name="Pan Z."/>
            <person name="Liu X."/>
        </authorList>
    </citation>
    <scope>NUCLEOTIDE SEQUENCE [LARGE SCALE GENOMIC DNA]</scope>
    <source>
        <strain evidence="4">DSM 16467</strain>
    </source>
</reference>
<protein>
    <recommendedName>
        <fullName evidence="2">UmuC domain-containing protein</fullName>
    </recommendedName>
</protein>
<dbReference type="OrthoDB" id="9808813at2"/>
<evidence type="ECO:0000313" key="3">
    <source>
        <dbReference type="EMBL" id="KOO50662.1"/>
    </source>
</evidence>
<dbReference type="Gene3D" id="3.30.70.270">
    <property type="match status" value="1"/>
</dbReference>
<dbReference type="SUPFAM" id="SSF56672">
    <property type="entry name" value="DNA/RNA polymerases"/>
    <property type="match status" value="1"/>
</dbReference>
<dbReference type="GO" id="GO:0009432">
    <property type="term" value="P:SOS response"/>
    <property type="evidence" value="ECO:0007669"/>
    <property type="project" value="TreeGrafter"/>
</dbReference>
<keyword evidence="4" id="KW-1185">Reference proteome</keyword>
<dbReference type="EMBL" id="LILC01000002">
    <property type="protein sequence ID" value="KOO50662.1"/>
    <property type="molecule type" value="Genomic_DNA"/>
</dbReference>
<feature type="domain" description="UmuC" evidence="2">
    <location>
        <begin position="12"/>
        <end position="202"/>
    </location>
</feature>
<dbReference type="PANTHER" id="PTHR11076">
    <property type="entry name" value="DNA REPAIR POLYMERASE UMUC / TRANSFERASE FAMILY MEMBER"/>
    <property type="match status" value="1"/>
</dbReference>
<dbReference type="GO" id="GO:0005829">
    <property type="term" value="C:cytosol"/>
    <property type="evidence" value="ECO:0007669"/>
    <property type="project" value="TreeGrafter"/>
</dbReference>
<dbReference type="AlphaFoldDB" id="A0A0M0LIC7"/>
<dbReference type="InterPro" id="IPR043502">
    <property type="entry name" value="DNA/RNA_pol_sf"/>
</dbReference>
<dbReference type="InterPro" id="IPR053848">
    <property type="entry name" value="IMS_HHH_1"/>
</dbReference>
<dbReference type="GO" id="GO:0042276">
    <property type="term" value="P:error-prone translesion synthesis"/>
    <property type="evidence" value="ECO:0007669"/>
    <property type="project" value="TreeGrafter"/>
</dbReference>
<name>A0A0M0LIC7_9BACI</name>
<dbReference type="GO" id="GO:0006281">
    <property type="term" value="P:DNA repair"/>
    <property type="evidence" value="ECO:0007669"/>
    <property type="project" value="InterPro"/>
</dbReference>
<dbReference type="PANTHER" id="PTHR11076:SF35">
    <property type="entry name" value="DNA REPAIR PROTEIN HOMOLOG YOBH"/>
    <property type="match status" value="1"/>
</dbReference>
<evidence type="ECO:0000256" key="1">
    <source>
        <dbReference type="ARBA" id="ARBA00010945"/>
    </source>
</evidence>
<dbReference type="Gene3D" id="1.10.150.20">
    <property type="entry name" value="5' to 3' exonuclease, C-terminal subdomain"/>
    <property type="match status" value="1"/>
</dbReference>
<dbReference type="PROSITE" id="PS50173">
    <property type="entry name" value="UMUC"/>
    <property type="match status" value="1"/>
</dbReference>
<dbReference type="Pfam" id="PF00817">
    <property type="entry name" value="IMS"/>
    <property type="match status" value="1"/>
</dbReference>
<organism evidence="3 4">
    <name type="scientific">Priestia koreensis</name>
    <dbReference type="NCBI Taxonomy" id="284581"/>
    <lineage>
        <taxon>Bacteria</taxon>
        <taxon>Bacillati</taxon>
        <taxon>Bacillota</taxon>
        <taxon>Bacilli</taxon>
        <taxon>Bacillales</taxon>
        <taxon>Bacillaceae</taxon>
        <taxon>Priestia</taxon>
    </lineage>
</organism>
<dbReference type="InterPro" id="IPR050116">
    <property type="entry name" value="DNA_polymerase-Y"/>
</dbReference>
<dbReference type="Pfam" id="PF21999">
    <property type="entry name" value="IMS_HHH_1"/>
    <property type="match status" value="1"/>
</dbReference>
<comment type="similarity">
    <text evidence="1">Belongs to the DNA polymerase type-Y family.</text>
</comment>
<dbReference type="Pfam" id="PF11799">
    <property type="entry name" value="IMS_C"/>
    <property type="match status" value="1"/>
</dbReference>
<dbReference type="Gene3D" id="3.40.1170.60">
    <property type="match status" value="1"/>
</dbReference>
<dbReference type="SUPFAM" id="SSF100879">
    <property type="entry name" value="Lesion bypass DNA polymerase (Y-family), little finger domain"/>
    <property type="match status" value="1"/>
</dbReference>
<comment type="caution">
    <text evidence="3">The sequence shown here is derived from an EMBL/GenBank/DDBJ whole genome shotgun (WGS) entry which is preliminary data.</text>
</comment>
<gene>
    <name evidence="3" type="ORF">AMD01_02640</name>
</gene>